<dbReference type="RefSeq" id="WP_179758000.1">
    <property type="nucleotide sequence ID" value="NZ_JACCBU010000001.1"/>
</dbReference>
<dbReference type="Pfam" id="PF04577">
    <property type="entry name" value="Glyco_transf_61"/>
    <property type="match status" value="1"/>
</dbReference>
<name>A0A7Y9IEQ6_9ACTN</name>
<protein>
    <submittedName>
        <fullName evidence="2">Capsular polysaccharide biosynthesis protein</fullName>
    </submittedName>
</protein>
<evidence type="ECO:0000313" key="3">
    <source>
        <dbReference type="Proteomes" id="UP000569914"/>
    </source>
</evidence>
<evidence type="ECO:0000313" key="2">
    <source>
        <dbReference type="EMBL" id="NYE75507.1"/>
    </source>
</evidence>
<dbReference type="AlphaFoldDB" id="A0A7Y9IEQ6"/>
<gene>
    <name evidence="2" type="ORF">BKA15_006836</name>
</gene>
<dbReference type="EMBL" id="JACCBU010000001">
    <property type="protein sequence ID" value="NYE75507.1"/>
    <property type="molecule type" value="Genomic_DNA"/>
</dbReference>
<proteinExistence type="predicted"/>
<dbReference type="GO" id="GO:0016757">
    <property type="term" value="F:glycosyltransferase activity"/>
    <property type="evidence" value="ECO:0007669"/>
    <property type="project" value="InterPro"/>
</dbReference>
<keyword evidence="3" id="KW-1185">Reference proteome</keyword>
<dbReference type="Proteomes" id="UP000569914">
    <property type="component" value="Unassembled WGS sequence"/>
</dbReference>
<accession>A0A7Y9IEQ6</accession>
<reference evidence="2 3" key="1">
    <citation type="submission" date="2020-07" db="EMBL/GenBank/DDBJ databases">
        <title>Sequencing the genomes of 1000 actinobacteria strains.</title>
        <authorList>
            <person name="Klenk H.-P."/>
        </authorList>
    </citation>
    <scope>NUCLEOTIDE SEQUENCE [LARGE SCALE GENOMIC DNA]</scope>
    <source>
        <strain evidence="2 3">DSM 22083</strain>
    </source>
</reference>
<organism evidence="2 3">
    <name type="scientific">Microlunatus parietis</name>
    <dbReference type="NCBI Taxonomy" id="682979"/>
    <lineage>
        <taxon>Bacteria</taxon>
        <taxon>Bacillati</taxon>
        <taxon>Actinomycetota</taxon>
        <taxon>Actinomycetes</taxon>
        <taxon>Propionibacteriales</taxon>
        <taxon>Propionibacteriaceae</taxon>
        <taxon>Microlunatus</taxon>
    </lineage>
</organism>
<feature type="domain" description="Glycosyltransferase 61 catalytic" evidence="1">
    <location>
        <begin position="367"/>
        <end position="539"/>
    </location>
</feature>
<comment type="caution">
    <text evidence="2">The sequence shown here is derived from an EMBL/GenBank/DDBJ whole genome shotgun (WGS) entry which is preliminary data.</text>
</comment>
<evidence type="ECO:0000259" key="1">
    <source>
        <dbReference type="Pfam" id="PF04577"/>
    </source>
</evidence>
<dbReference type="InterPro" id="IPR049625">
    <property type="entry name" value="Glyco_transf_61_cat"/>
</dbReference>
<sequence>MVSRSRIARGRIRLGALPGRVRRRLLRAAGESRRALAAAPASMSESVVSFVRRHRPVRVPARQLRPLLAEQPARIVIMTDAPIELADTLDRFPAAEILLVLITGKGPRPVLRLVSAQAGLPDRVRVEAVTEATEIAALLRDLAPVPAIIDATVRTRVKKYALRRFPYYLADGGSYLITGLEDETDRPNARKGAGRATIRDLSALIAAEPLLAKYLEITDVTDRSIMITKRGRHLIKLYDAEVQPALSARLGDRWGGELTRRPGFTYAARNRLSVNDPQYAFRLPERWPVPDRVLRLHHGVVCGPRQLAMVDGAILPWSFHHPLANKRHARGTTYINNTVAALSDSFQPTENLDGTYFHLDSEFPGHFGHFVTEDLSRLWGWRLAKERFPDCRLLISVPRGADGLKPFQTTLLAALGIGPEDICTFSEPVRVETLIGATPQFHNRRYVDPDLSRIWDQLRAMIRPDASVDRVPRIFVPRPPDGTRQCRNGDEVEQIFTDNGFKVIRPELLPIPDQVALFATAQVVAGYGGSAMFSMIYSDRPGVRIVIGSDRYTASNEYLISAVKGDSYHHYWCPALVQTPDNGEFNAEAFHSDFVFDTARDGDNLRRLLEGL</sequence>